<name>A0A2P5AJE2_PARAD</name>
<keyword evidence="3" id="KW-1185">Reference proteome</keyword>
<protein>
    <submittedName>
        <fullName evidence="2">Uncharacterized protein</fullName>
    </submittedName>
</protein>
<accession>A0A2P5AJE2</accession>
<reference evidence="3" key="1">
    <citation type="submission" date="2016-06" db="EMBL/GenBank/DDBJ databases">
        <title>Parallel loss of symbiosis genes in relatives of nitrogen-fixing non-legume Parasponia.</title>
        <authorList>
            <person name="Van Velzen R."/>
            <person name="Holmer R."/>
            <person name="Bu F."/>
            <person name="Rutten L."/>
            <person name="Van Zeijl A."/>
            <person name="Liu W."/>
            <person name="Santuari L."/>
            <person name="Cao Q."/>
            <person name="Sharma T."/>
            <person name="Shen D."/>
            <person name="Roswanjaya Y."/>
            <person name="Wardhani T."/>
            <person name="Kalhor M.S."/>
            <person name="Jansen J."/>
            <person name="Van den Hoogen J."/>
            <person name="Gungor B."/>
            <person name="Hartog M."/>
            <person name="Hontelez J."/>
            <person name="Verver J."/>
            <person name="Yang W.-C."/>
            <person name="Schijlen E."/>
            <person name="Repin R."/>
            <person name="Schilthuizen M."/>
            <person name="Schranz E."/>
            <person name="Heidstra R."/>
            <person name="Miyata K."/>
            <person name="Fedorova E."/>
            <person name="Kohlen W."/>
            <person name="Bisseling T."/>
            <person name="Smit S."/>
            <person name="Geurts R."/>
        </authorList>
    </citation>
    <scope>NUCLEOTIDE SEQUENCE [LARGE SCALE GENOMIC DNA]</scope>
    <source>
        <strain evidence="3">cv. WU1-14</strain>
    </source>
</reference>
<dbReference type="Proteomes" id="UP000237105">
    <property type="component" value="Unassembled WGS sequence"/>
</dbReference>
<comment type="caution">
    <text evidence="2">The sequence shown here is derived from an EMBL/GenBank/DDBJ whole genome shotgun (WGS) entry which is preliminary data.</text>
</comment>
<evidence type="ECO:0000313" key="3">
    <source>
        <dbReference type="Proteomes" id="UP000237105"/>
    </source>
</evidence>
<sequence>MLESSYATTSQIKESDEEDEEKDKEKKVITLKCSMQEEVNNMCFITIDSE</sequence>
<dbReference type="EMBL" id="JXTB01000560">
    <property type="protein sequence ID" value="PON36666.1"/>
    <property type="molecule type" value="Genomic_DNA"/>
</dbReference>
<feature type="region of interest" description="Disordered" evidence="1">
    <location>
        <begin position="1"/>
        <end position="26"/>
    </location>
</feature>
<proteinExistence type="predicted"/>
<dbReference type="AlphaFoldDB" id="A0A2P5AJE2"/>
<organism evidence="2 3">
    <name type="scientific">Parasponia andersonii</name>
    <name type="common">Sponia andersonii</name>
    <dbReference type="NCBI Taxonomy" id="3476"/>
    <lineage>
        <taxon>Eukaryota</taxon>
        <taxon>Viridiplantae</taxon>
        <taxon>Streptophyta</taxon>
        <taxon>Embryophyta</taxon>
        <taxon>Tracheophyta</taxon>
        <taxon>Spermatophyta</taxon>
        <taxon>Magnoliopsida</taxon>
        <taxon>eudicotyledons</taxon>
        <taxon>Gunneridae</taxon>
        <taxon>Pentapetalae</taxon>
        <taxon>rosids</taxon>
        <taxon>fabids</taxon>
        <taxon>Rosales</taxon>
        <taxon>Cannabaceae</taxon>
        <taxon>Parasponia</taxon>
    </lineage>
</organism>
<feature type="non-terminal residue" evidence="2">
    <location>
        <position position="50"/>
    </location>
</feature>
<evidence type="ECO:0000256" key="1">
    <source>
        <dbReference type="SAM" id="MobiDB-lite"/>
    </source>
</evidence>
<gene>
    <name evidence="2" type="ORF">PanWU01x14_326720</name>
</gene>
<evidence type="ECO:0000313" key="2">
    <source>
        <dbReference type="EMBL" id="PON36666.1"/>
    </source>
</evidence>
<feature type="compositionally biased region" description="Polar residues" evidence="1">
    <location>
        <begin position="1"/>
        <end position="12"/>
    </location>
</feature>